<gene>
    <name evidence="1" type="ORF">GCM10019016_083730</name>
</gene>
<keyword evidence="2" id="KW-1185">Reference proteome</keyword>
<dbReference type="SUPFAM" id="SSF117396">
    <property type="entry name" value="TM1631-like"/>
    <property type="match status" value="1"/>
</dbReference>
<sequence>MGDILVGACSWTDRQLCRERLVSARTVATPKGGLRHYAERLPVVEVDSGYTRCRTPPQQ</sequence>
<dbReference type="Proteomes" id="UP001501455">
    <property type="component" value="Unassembled WGS sequence"/>
</dbReference>
<comment type="caution">
    <text evidence="1">The sequence shown here is derived from an EMBL/GenBank/DDBJ whole genome shotgun (WGS) entry which is preliminary data.</text>
</comment>
<name>A0ABP6U4P2_9ACTN</name>
<dbReference type="InterPro" id="IPR036520">
    <property type="entry name" value="UPF0759_sf"/>
</dbReference>
<evidence type="ECO:0000313" key="1">
    <source>
        <dbReference type="EMBL" id="GAA3501266.1"/>
    </source>
</evidence>
<reference evidence="2" key="1">
    <citation type="journal article" date="2019" name="Int. J. Syst. Evol. Microbiol.">
        <title>The Global Catalogue of Microorganisms (GCM) 10K type strain sequencing project: providing services to taxonomists for standard genome sequencing and annotation.</title>
        <authorList>
            <consortium name="The Broad Institute Genomics Platform"/>
            <consortium name="The Broad Institute Genome Sequencing Center for Infectious Disease"/>
            <person name="Wu L."/>
            <person name="Ma J."/>
        </authorList>
    </citation>
    <scope>NUCLEOTIDE SEQUENCE [LARGE SCALE GENOMIC DNA]</scope>
    <source>
        <strain evidence="2">JCM 4816</strain>
    </source>
</reference>
<organism evidence="1 2">
    <name type="scientific">Streptomyces prasinosporus</name>
    <dbReference type="NCBI Taxonomy" id="68256"/>
    <lineage>
        <taxon>Bacteria</taxon>
        <taxon>Bacillati</taxon>
        <taxon>Actinomycetota</taxon>
        <taxon>Actinomycetes</taxon>
        <taxon>Kitasatosporales</taxon>
        <taxon>Streptomycetaceae</taxon>
        <taxon>Streptomyces</taxon>
        <taxon>Streptomyces albogriseolus group</taxon>
    </lineage>
</organism>
<dbReference type="RefSeq" id="WP_345582227.1">
    <property type="nucleotide sequence ID" value="NZ_BAAAXF010000059.1"/>
</dbReference>
<evidence type="ECO:0000313" key="2">
    <source>
        <dbReference type="Proteomes" id="UP001501455"/>
    </source>
</evidence>
<proteinExistence type="predicted"/>
<dbReference type="EMBL" id="BAAAXF010000059">
    <property type="protein sequence ID" value="GAA3501266.1"/>
    <property type="molecule type" value="Genomic_DNA"/>
</dbReference>
<accession>A0ABP6U4P2</accession>
<protein>
    <submittedName>
        <fullName evidence="1">Uncharacterized protein</fullName>
    </submittedName>
</protein>
<dbReference type="Gene3D" id="3.20.20.410">
    <property type="entry name" value="Protein of unknown function UPF0759"/>
    <property type="match status" value="1"/>
</dbReference>